<reference evidence="2" key="1">
    <citation type="journal article" date="2023" name="G3 (Bethesda)">
        <title>Genome assembly and association tests identify interacting loci associated with vigor, precocity, and sex in interspecific pistachio rootstocks.</title>
        <authorList>
            <person name="Palmer W."/>
            <person name="Jacygrad E."/>
            <person name="Sagayaradj S."/>
            <person name="Cavanaugh K."/>
            <person name="Han R."/>
            <person name="Bertier L."/>
            <person name="Beede B."/>
            <person name="Kafkas S."/>
            <person name="Golino D."/>
            <person name="Preece J."/>
            <person name="Michelmore R."/>
        </authorList>
    </citation>
    <scope>NUCLEOTIDE SEQUENCE [LARGE SCALE GENOMIC DNA]</scope>
</reference>
<gene>
    <name evidence="1" type="ORF">Patl1_33516</name>
</gene>
<protein>
    <submittedName>
        <fullName evidence="1">Uncharacterized protein</fullName>
    </submittedName>
</protein>
<accession>A0ACC0ZSD5</accession>
<evidence type="ECO:0000313" key="1">
    <source>
        <dbReference type="EMBL" id="KAJ0074994.1"/>
    </source>
</evidence>
<evidence type="ECO:0000313" key="2">
    <source>
        <dbReference type="Proteomes" id="UP001164250"/>
    </source>
</evidence>
<comment type="caution">
    <text evidence="1">The sequence shown here is derived from an EMBL/GenBank/DDBJ whole genome shotgun (WGS) entry which is preliminary data.</text>
</comment>
<dbReference type="EMBL" id="CM047910">
    <property type="protein sequence ID" value="KAJ0074994.1"/>
    <property type="molecule type" value="Genomic_DNA"/>
</dbReference>
<keyword evidence="2" id="KW-1185">Reference proteome</keyword>
<sequence length="208" mass="24249">MADRVYPSAKQNINGANPAFPATNRHRWRYHLRPLPPSPPLLLRLLPQNHNPKPHFVVHPRHQHQFKRHGEEPEQRTRLLLRSHQYLAPHERRRDRHWQRFVSRLRAWDEEHDAVENDHKGNSQALDDASASKIKSEMKSKSGLPLKIKLETKMKVKMGAIKSPKVRIRVSCDGIRATVPTGKTATTASTSNAKCKVDWRIKIWKWTF</sequence>
<organism evidence="1 2">
    <name type="scientific">Pistacia atlantica</name>
    <dbReference type="NCBI Taxonomy" id="434234"/>
    <lineage>
        <taxon>Eukaryota</taxon>
        <taxon>Viridiplantae</taxon>
        <taxon>Streptophyta</taxon>
        <taxon>Embryophyta</taxon>
        <taxon>Tracheophyta</taxon>
        <taxon>Spermatophyta</taxon>
        <taxon>Magnoliopsida</taxon>
        <taxon>eudicotyledons</taxon>
        <taxon>Gunneridae</taxon>
        <taxon>Pentapetalae</taxon>
        <taxon>rosids</taxon>
        <taxon>malvids</taxon>
        <taxon>Sapindales</taxon>
        <taxon>Anacardiaceae</taxon>
        <taxon>Pistacia</taxon>
    </lineage>
</organism>
<proteinExistence type="predicted"/>
<dbReference type="Proteomes" id="UP001164250">
    <property type="component" value="Chromosome 15"/>
</dbReference>
<name>A0ACC0ZSD5_9ROSI</name>